<keyword evidence="2" id="KW-1185">Reference proteome</keyword>
<evidence type="ECO:0000313" key="2">
    <source>
        <dbReference type="Proteomes" id="UP000245698"/>
    </source>
</evidence>
<protein>
    <submittedName>
        <fullName evidence="1">Uncharacterized protein</fullName>
    </submittedName>
</protein>
<sequence>MHYLNFQSELNQFAKPVASESLTRDSPHVCGTPPRMNLTVAIAYCLPTCGD</sequence>
<accession>A0A2P9AG55</accession>
<name>A0A2P9AG55_9HYPH</name>
<reference evidence="2" key="1">
    <citation type="submission" date="2016-12" db="EMBL/GenBank/DDBJ databases">
        <authorList>
            <person name="Brunel B."/>
        </authorList>
    </citation>
    <scope>NUCLEOTIDE SEQUENCE [LARGE SCALE GENOMIC DNA]</scope>
</reference>
<dbReference type="Proteomes" id="UP000245698">
    <property type="component" value="Unassembled WGS sequence"/>
</dbReference>
<gene>
    <name evidence="1" type="ORF">BQ8482_130021</name>
</gene>
<evidence type="ECO:0000313" key="1">
    <source>
        <dbReference type="EMBL" id="SJM30122.1"/>
    </source>
</evidence>
<dbReference type="EMBL" id="FUIG01000019">
    <property type="protein sequence ID" value="SJM30122.1"/>
    <property type="molecule type" value="Genomic_DNA"/>
</dbReference>
<organism evidence="1 2">
    <name type="scientific">Mesorhizobium delmotii</name>
    <dbReference type="NCBI Taxonomy" id="1631247"/>
    <lineage>
        <taxon>Bacteria</taxon>
        <taxon>Pseudomonadati</taxon>
        <taxon>Pseudomonadota</taxon>
        <taxon>Alphaproteobacteria</taxon>
        <taxon>Hyphomicrobiales</taxon>
        <taxon>Phyllobacteriaceae</taxon>
        <taxon>Mesorhizobium</taxon>
    </lineage>
</organism>
<proteinExistence type="predicted"/>
<dbReference type="AlphaFoldDB" id="A0A2P9AG55"/>